<reference evidence="2 3" key="1">
    <citation type="submission" date="2016-10" db="EMBL/GenBank/DDBJ databases">
        <title>Genome Sequence of Pseudomonas putida GM4FR.</title>
        <authorList>
            <person name="Poehlein A."/>
            <person name="Wemheuer F."/>
            <person name="Hollensteiner J."/>
            <person name="Wemheuer B."/>
        </authorList>
    </citation>
    <scope>NUCLEOTIDE SEQUENCE [LARGE SCALE GENOMIC DNA]</scope>
    <source>
        <strain evidence="2 3">GM4FR</strain>
    </source>
</reference>
<dbReference type="OrthoDB" id="7017945at2"/>
<dbReference type="RefSeq" id="WP_075803375.1">
    <property type="nucleotide sequence ID" value="NZ_MKZO01000020.1"/>
</dbReference>
<dbReference type="Proteomes" id="UP000186736">
    <property type="component" value="Unassembled WGS sequence"/>
</dbReference>
<organism evidence="2 3">
    <name type="scientific">Pseudomonas putida</name>
    <name type="common">Arthrobacter siderocapsulatus</name>
    <dbReference type="NCBI Taxonomy" id="303"/>
    <lineage>
        <taxon>Bacteria</taxon>
        <taxon>Pseudomonadati</taxon>
        <taxon>Pseudomonadota</taxon>
        <taxon>Gammaproteobacteria</taxon>
        <taxon>Pseudomonadales</taxon>
        <taxon>Pseudomonadaceae</taxon>
        <taxon>Pseudomonas</taxon>
    </lineage>
</organism>
<keyword evidence="1" id="KW-0732">Signal</keyword>
<gene>
    <name evidence="2" type="ORF">PSEMO_24580</name>
</gene>
<proteinExistence type="predicted"/>
<evidence type="ECO:0000313" key="3">
    <source>
        <dbReference type="Proteomes" id="UP000186736"/>
    </source>
</evidence>
<evidence type="ECO:0000313" key="2">
    <source>
        <dbReference type="EMBL" id="OLS62695.1"/>
    </source>
</evidence>
<evidence type="ECO:0008006" key="4">
    <source>
        <dbReference type="Google" id="ProtNLM"/>
    </source>
</evidence>
<comment type="caution">
    <text evidence="2">The sequence shown here is derived from an EMBL/GenBank/DDBJ whole genome shotgun (WGS) entry which is preliminary data.</text>
</comment>
<sequence length="347" mass="38792">MSTLLPLRTLPMMVVASMLLSGCSITGNYPEVAEPDAAKLRFISKMQSATLNVFDAQHCMGRNTGLLNNALTANTKRRVGMAVPPPDDAKAYIEIRMTPGREQYLATNSLGYGSVCGTGFNLTPQPGAEYEVTFNWSGNHCVTTLSSLNKVNGEVSRFPLPVVRDGLPSCAGSNAMFPVTPQGQPDTPQRTAMIDQIIADSLIDAMQPKPSDNNQVLRALLEKVSVDERKKRLGFTLPQAYWDEYTRNLKQTADESTDRKARILQRYKEEYRSRLSQLDTEHLRKRLPEGDDTDAKTTLSDNAAMLGYYNELANDILKRDLNMHIARMADLDRRYDVCARFAKCWKN</sequence>
<dbReference type="AlphaFoldDB" id="A0A1Q9R5S4"/>
<accession>A0A1Q9R5S4</accession>
<name>A0A1Q9R5S4_PSEPU</name>
<dbReference type="EMBL" id="MKZO01000020">
    <property type="protein sequence ID" value="OLS62695.1"/>
    <property type="molecule type" value="Genomic_DNA"/>
</dbReference>
<feature type="signal peptide" evidence="1">
    <location>
        <begin position="1"/>
        <end position="26"/>
    </location>
</feature>
<feature type="chain" id="PRO_5010341465" description="Lipoprotein" evidence="1">
    <location>
        <begin position="27"/>
        <end position="347"/>
    </location>
</feature>
<evidence type="ECO:0000256" key="1">
    <source>
        <dbReference type="SAM" id="SignalP"/>
    </source>
</evidence>
<protein>
    <recommendedName>
        <fullName evidence="4">Lipoprotein</fullName>
    </recommendedName>
</protein>